<dbReference type="VEuPathDB" id="FungiDB:SCHCODRAFT_02496821"/>
<accession>D8Q1U3</accession>
<dbReference type="HOGENOM" id="CLU_750392_0_0_1"/>
<proteinExistence type="predicted"/>
<keyword evidence="3" id="KW-1185">Reference proteome</keyword>
<gene>
    <name evidence="2" type="ORF">SCHCODRAFT_234402</name>
</gene>
<feature type="region of interest" description="Disordered" evidence="1">
    <location>
        <begin position="180"/>
        <end position="207"/>
    </location>
</feature>
<sequence>MVQQPHLQQASNVTRATQKLDKVAAALPPSETLDRLFTAITDFRSSIEPAFKLIEDQKQDIDTLKTAAERRLSALKSVNENLEKEKKETAKANRRLADTTKKLDAALDCADRSRKWAEDLEAEKREAQRNCDEALRALAARTEAHDKLATDNKRYTGMLENQKKTIERYKREKADLKKEIASLRRERDEARSEMDSMTIDESDPRSDFTFIDDFSELSAPSPSHARTSASTSGTRTYSLIHHHAHSIHLSSHINILFYRPHYPHPHPPPALLSLLSLHVQLQLALQLHDDFDDCAPFRSDWSTSGMKAGSLARNLSGGLTLGIKRKLAQREEAERPPFAKVPTLRVDRNGRPLGPMACGPKRTRRAPPA</sequence>
<dbReference type="InParanoid" id="D8Q1U3"/>
<reference evidence="2 3" key="1">
    <citation type="journal article" date="2010" name="Nat. Biotechnol.">
        <title>Genome sequence of the model mushroom Schizophyllum commune.</title>
        <authorList>
            <person name="Ohm R.A."/>
            <person name="de Jong J.F."/>
            <person name="Lugones L.G."/>
            <person name="Aerts A."/>
            <person name="Kothe E."/>
            <person name="Stajich J.E."/>
            <person name="de Vries R.P."/>
            <person name="Record E."/>
            <person name="Levasseur A."/>
            <person name="Baker S.E."/>
            <person name="Bartholomew K.A."/>
            <person name="Coutinho P.M."/>
            <person name="Erdmann S."/>
            <person name="Fowler T.J."/>
            <person name="Gathman A.C."/>
            <person name="Lombard V."/>
            <person name="Henrissat B."/>
            <person name="Knabe N."/>
            <person name="Kuees U."/>
            <person name="Lilly W.W."/>
            <person name="Lindquist E."/>
            <person name="Lucas S."/>
            <person name="Magnuson J.K."/>
            <person name="Piumi F."/>
            <person name="Raudaskoski M."/>
            <person name="Salamov A."/>
            <person name="Schmutz J."/>
            <person name="Schwarze F.W.M.R."/>
            <person name="vanKuyk P.A."/>
            <person name="Horton J.S."/>
            <person name="Grigoriev I.V."/>
            <person name="Woesten H.A.B."/>
        </authorList>
    </citation>
    <scope>NUCLEOTIDE SEQUENCE [LARGE SCALE GENOMIC DNA]</scope>
    <source>
        <strain evidence="3">H4-8 / FGSC 9210</strain>
    </source>
</reference>
<feature type="compositionally biased region" description="Basic and acidic residues" evidence="1">
    <location>
        <begin position="180"/>
        <end position="194"/>
    </location>
</feature>
<dbReference type="Proteomes" id="UP000007431">
    <property type="component" value="Unassembled WGS sequence"/>
</dbReference>
<evidence type="ECO:0000256" key="1">
    <source>
        <dbReference type="SAM" id="MobiDB-lite"/>
    </source>
</evidence>
<evidence type="ECO:0000313" key="2">
    <source>
        <dbReference type="EMBL" id="EFI98005.1"/>
    </source>
</evidence>
<dbReference type="EMBL" id="GL377305">
    <property type="protein sequence ID" value="EFI98005.1"/>
    <property type="molecule type" value="Genomic_DNA"/>
</dbReference>
<feature type="region of interest" description="Disordered" evidence="1">
    <location>
        <begin position="345"/>
        <end position="369"/>
    </location>
</feature>
<name>D8Q1U3_SCHCM</name>
<evidence type="ECO:0000313" key="3">
    <source>
        <dbReference type="Proteomes" id="UP000007431"/>
    </source>
</evidence>
<organism evidence="3">
    <name type="scientific">Schizophyllum commune (strain H4-8 / FGSC 9210)</name>
    <name type="common">Split gill fungus</name>
    <dbReference type="NCBI Taxonomy" id="578458"/>
    <lineage>
        <taxon>Eukaryota</taxon>
        <taxon>Fungi</taxon>
        <taxon>Dikarya</taxon>
        <taxon>Basidiomycota</taxon>
        <taxon>Agaricomycotina</taxon>
        <taxon>Agaricomycetes</taxon>
        <taxon>Agaricomycetidae</taxon>
        <taxon>Agaricales</taxon>
        <taxon>Schizophyllaceae</taxon>
        <taxon>Schizophyllum</taxon>
    </lineage>
</organism>
<dbReference type="AlphaFoldDB" id="D8Q1U3"/>
<protein>
    <submittedName>
        <fullName evidence="2">Uncharacterized protein</fullName>
    </submittedName>
</protein>